<dbReference type="RefSeq" id="WP_094254514.1">
    <property type="nucleotide sequence ID" value="NZ_NNCE01000002.1"/>
</dbReference>
<evidence type="ECO:0000313" key="1">
    <source>
        <dbReference type="EMBL" id="TDO20512.1"/>
    </source>
</evidence>
<dbReference type="InterPro" id="IPR023214">
    <property type="entry name" value="HAD_sf"/>
</dbReference>
<dbReference type="EMBL" id="SNWN01000010">
    <property type="protein sequence ID" value="TDO20512.1"/>
    <property type="molecule type" value="Genomic_DNA"/>
</dbReference>
<dbReference type="InterPro" id="IPR006379">
    <property type="entry name" value="HAD-SF_hydro_IIB"/>
</dbReference>
<name>A0A4R6IEP7_9MOLU</name>
<dbReference type="GO" id="GO:0016791">
    <property type="term" value="F:phosphatase activity"/>
    <property type="evidence" value="ECO:0007669"/>
    <property type="project" value="TreeGrafter"/>
</dbReference>
<dbReference type="OrthoDB" id="400219at2"/>
<dbReference type="Pfam" id="PF08282">
    <property type="entry name" value="Hydrolase_3"/>
    <property type="match status" value="1"/>
</dbReference>
<reference evidence="1 2" key="1">
    <citation type="submission" date="2019-03" db="EMBL/GenBank/DDBJ databases">
        <title>Genomic Encyclopedia of Archaeal and Bacterial Type Strains, Phase II (KMG-II): from individual species to whole genera.</title>
        <authorList>
            <person name="Goeker M."/>
        </authorList>
    </citation>
    <scope>NUCLEOTIDE SEQUENCE [LARGE SCALE GENOMIC DNA]</scope>
    <source>
        <strain evidence="1 2">ATCC 700618</strain>
    </source>
</reference>
<dbReference type="PANTHER" id="PTHR10000">
    <property type="entry name" value="PHOSPHOSERINE PHOSPHATASE"/>
    <property type="match status" value="1"/>
</dbReference>
<dbReference type="GO" id="GO:0000287">
    <property type="term" value="F:magnesium ion binding"/>
    <property type="evidence" value="ECO:0007669"/>
    <property type="project" value="TreeGrafter"/>
</dbReference>
<organism evidence="1 2">
    <name type="scientific">Mycoplasma testudineum</name>
    <dbReference type="NCBI Taxonomy" id="244584"/>
    <lineage>
        <taxon>Bacteria</taxon>
        <taxon>Bacillati</taxon>
        <taxon>Mycoplasmatota</taxon>
        <taxon>Mollicutes</taxon>
        <taxon>Mycoplasmataceae</taxon>
        <taxon>Mycoplasma</taxon>
    </lineage>
</organism>
<gene>
    <name evidence="1" type="ORF">EI74_0345</name>
</gene>
<evidence type="ECO:0000313" key="2">
    <source>
        <dbReference type="Proteomes" id="UP000295518"/>
    </source>
</evidence>
<dbReference type="InterPro" id="IPR036412">
    <property type="entry name" value="HAD-like_sf"/>
</dbReference>
<protein>
    <submittedName>
        <fullName evidence="1">Cof subfamily protein (Haloacid dehalogenase superfamily)/HAD superfamily hydrolase (TIGR01484 family)</fullName>
    </submittedName>
</protein>
<accession>A0A4R6IEP7</accession>
<comment type="caution">
    <text evidence="1">The sequence shown here is derived from an EMBL/GenBank/DDBJ whole genome shotgun (WGS) entry which is preliminary data.</text>
</comment>
<sequence>MNSIDAYFIDLDGTFVDIGHFNASFANYQAVKLAQSRKQRVIFSTGRNMTFNTMKILAKSNVDSAIFLNGAIIMIEGKIVKSLPIENKEIELLNEYLMNKKGVFVVINSAINKKIHSGKVWMFPLFLLVKMRLFSMKHLNTLYPTVFKYTLGSVKQKRILKIYEELKQMNLDLSITTSYKDKVIEITHKSATKGYATSYVLEQLKINKDNAVHIGDSMNDFSTKNYVSRLICMGDGNQSLMEKSDYIGPSHKKGGVAKIITNYSEFVRKK</sequence>
<dbReference type="AlphaFoldDB" id="A0A4R6IEP7"/>
<proteinExistence type="predicted"/>
<keyword evidence="2" id="KW-1185">Reference proteome</keyword>
<dbReference type="Gene3D" id="3.40.50.1000">
    <property type="entry name" value="HAD superfamily/HAD-like"/>
    <property type="match status" value="1"/>
</dbReference>
<dbReference type="Gene3D" id="3.30.1240.10">
    <property type="match status" value="1"/>
</dbReference>
<dbReference type="Proteomes" id="UP000295518">
    <property type="component" value="Unassembled WGS sequence"/>
</dbReference>
<dbReference type="SUPFAM" id="SSF56784">
    <property type="entry name" value="HAD-like"/>
    <property type="match status" value="1"/>
</dbReference>
<dbReference type="NCBIfam" id="TIGR01484">
    <property type="entry name" value="HAD-SF-IIB"/>
    <property type="match status" value="1"/>
</dbReference>
<dbReference type="GO" id="GO:0005829">
    <property type="term" value="C:cytosol"/>
    <property type="evidence" value="ECO:0007669"/>
    <property type="project" value="TreeGrafter"/>
</dbReference>
<dbReference type="PANTHER" id="PTHR10000:SF8">
    <property type="entry name" value="HAD SUPERFAMILY HYDROLASE-LIKE, TYPE 3"/>
    <property type="match status" value="1"/>
</dbReference>
<keyword evidence="1" id="KW-0378">Hydrolase</keyword>